<keyword evidence="2" id="KW-0966">Cell projection</keyword>
<evidence type="ECO:0000313" key="2">
    <source>
        <dbReference type="EMBL" id="AYE35804.1"/>
    </source>
</evidence>
<dbReference type="InterPro" id="IPR036679">
    <property type="entry name" value="FlgN-like_sf"/>
</dbReference>
<gene>
    <name evidence="2" type="ORF">CP523_02710</name>
</gene>
<evidence type="ECO:0000256" key="1">
    <source>
        <dbReference type="ARBA" id="ARBA00022795"/>
    </source>
</evidence>
<dbReference type="Gene3D" id="1.20.58.300">
    <property type="entry name" value="FlgN-like"/>
    <property type="match status" value="1"/>
</dbReference>
<proteinExistence type="predicted"/>
<keyword evidence="1" id="KW-1005">Bacterial flagellum biogenesis</keyword>
<dbReference type="AlphaFoldDB" id="A0A9N7JN71"/>
<keyword evidence="2" id="KW-0282">Flagellum</keyword>
<sequence length="136" mass="16088">MVDLLIEVLVKEKESLNQLLGLLDKQYKLIMDKDIFGLEQIVEDIQYCNKEVAVLEIERRKVLNENTISEILENIENENLENIYREIQKMLNEVILQKNTNELLIKQQLSFTNKLLAILNPRREVPIYNSYGNIKR</sequence>
<dbReference type="Pfam" id="PF05130">
    <property type="entry name" value="FlgN"/>
    <property type="match status" value="1"/>
</dbReference>
<protein>
    <submittedName>
        <fullName evidence="2">Flagellar protein FlgN</fullName>
    </submittedName>
</protein>
<dbReference type="GO" id="GO:0044780">
    <property type="term" value="P:bacterial-type flagellum assembly"/>
    <property type="evidence" value="ECO:0007669"/>
    <property type="project" value="InterPro"/>
</dbReference>
<keyword evidence="2" id="KW-0969">Cilium</keyword>
<dbReference type="InterPro" id="IPR007809">
    <property type="entry name" value="FlgN-like"/>
</dbReference>
<name>A0A9N7JN71_CLOSE</name>
<reference evidence="2 3" key="1">
    <citation type="submission" date="2017-09" db="EMBL/GenBank/DDBJ databases">
        <authorList>
            <person name="Thomas P."/>
            <person name="Seyboldt C."/>
        </authorList>
    </citation>
    <scope>NUCLEOTIDE SEQUENCE [LARGE SCALE GENOMIC DNA]</scope>
    <source>
        <strain evidence="2 3">DSM 7534</strain>
    </source>
</reference>
<dbReference type="EMBL" id="CP023671">
    <property type="protein sequence ID" value="AYE35804.1"/>
    <property type="molecule type" value="Genomic_DNA"/>
</dbReference>
<evidence type="ECO:0000313" key="3">
    <source>
        <dbReference type="Proteomes" id="UP000280586"/>
    </source>
</evidence>
<accession>A0A9N7JN71</accession>
<dbReference type="OrthoDB" id="1755640at2"/>
<dbReference type="SUPFAM" id="SSF140566">
    <property type="entry name" value="FlgN-like"/>
    <property type="match status" value="1"/>
</dbReference>
<organism evidence="2 3">
    <name type="scientific">Clostridium septicum</name>
    <dbReference type="NCBI Taxonomy" id="1504"/>
    <lineage>
        <taxon>Bacteria</taxon>
        <taxon>Bacillati</taxon>
        <taxon>Bacillota</taxon>
        <taxon>Clostridia</taxon>
        <taxon>Eubacteriales</taxon>
        <taxon>Clostridiaceae</taxon>
        <taxon>Clostridium</taxon>
    </lineage>
</organism>
<dbReference type="Proteomes" id="UP000280586">
    <property type="component" value="Chromosome"/>
</dbReference>
<dbReference type="KEGG" id="csep:CP523_02710"/>